<organism evidence="2 3">
    <name type="scientific">Segatella oulorum</name>
    <dbReference type="NCBI Taxonomy" id="28136"/>
    <lineage>
        <taxon>Bacteria</taxon>
        <taxon>Pseudomonadati</taxon>
        <taxon>Bacteroidota</taxon>
        <taxon>Bacteroidia</taxon>
        <taxon>Bacteroidales</taxon>
        <taxon>Prevotellaceae</taxon>
        <taxon>Segatella</taxon>
    </lineage>
</organism>
<dbReference type="InterPro" id="IPR011600">
    <property type="entry name" value="Pept_C14_caspase"/>
</dbReference>
<name>A0A1T4N2Q5_9BACT</name>
<proteinExistence type="predicted"/>
<dbReference type="EMBL" id="FUXK01000008">
    <property type="protein sequence ID" value="SJZ73317.1"/>
    <property type="molecule type" value="Genomic_DNA"/>
</dbReference>
<dbReference type="Proteomes" id="UP000190065">
    <property type="component" value="Unassembled WGS sequence"/>
</dbReference>
<dbReference type="GO" id="GO:0004197">
    <property type="term" value="F:cysteine-type endopeptidase activity"/>
    <property type="evidence" value="ECO:0007669"/>
    <property type="project" value="InterPro"/>
</dbReference>
<gene>
    <name evidence="2" type="ORF">SAMN02745202_00939</name>
</gene>
<evidence type="ECO:0000313" key="2">
    <source>
        <dbReference type="EMBL" id="SJZ73317.1"/>
    </source>
</evidence>
<dbReference type="SUPFAM" id="SSF52129">
    <property type="entry name" value="Caspase-like"/>
    <property type="match status" value="1"/>
</dbReference>
<reference evidence="2 3" key="1">
    <citation type="submission" date="2017-02" db="EMBL/GenBank/DDBJ databases">
        <authorList>
            <person name="Peterson S.W."/>
        </authorList>
    </citation>
    <scope>NUCLEOTIDE SEQUENCE [LARGE SCALE GENOMIC DNA]</scope>
    <source>
        <strain evidence="2 3">ATCC 43324</strain>
    </source>
</reference>
<dbReference type="InterPro" id="IPR052039">
    <property type="entry name" value="Caspase-related_regulators"/>
</dbReference>
<dbReference type="InterPro" id="IPR029030">
    <property type="entry name" value="Caspase-like_dom_sf"/>
</dbReference>
<evidence type="ECO:0000313" key="3">
    <source>
        <dbReference type="Proteomes" id="UP000190065"/>
    </source>
</evidence>
<dbReference type="InterPro" id="IPR001309">
    <property type="entry name" value="Pept_C14_p20"/>
</dbReference>
<dbReference type="PROSITE" id="PS50208">
    <property type="entry name" value="CASPASE_P20"/>
    <property type="match status" value="1"/>
</dbReference>
<evidence type="ECO:0000259" key="1">
    <source>
        <dbReference type="PROSITE" id="PS50208"/>
    </source>
</evidence>
<dbReference type="PANTHER" id="PTHR22576:SF37">
    <property type="entry name" value="MUCOSA-ASSOCIATED LYMPHOID TISSUE LYMPHOMA TRANSLOCATION PROTEIN 1"/>
    <property type="match status" value="1"/>
</dbReference>
<feature type="domain" description="Caspase family p20" evidence="1">
    <location>
        <begin position="1"/>
        <end position="133"/>
    </location>
</feature>
<dbReference type="Pfam" id="PF00656">
    <property type="entry name" value="Peptidase_C14"/>
    <property type="match status" value="1"/>
</dbReference>
<dbReference type="Gene3D" id="3.40.50.1460">
    <property type="match status" value="1"/>
</dbReference>
<accession>A0A1T4N2Q5</accession>
<protein>
    <submittedName>
        <fullName evidence="2">Caspase domain-containing protein</fullName>
    </submittedName>
</protein>
<dbReference type="STRING" id="28136.SAMN02745202_00939"/>
<dbReference type="GO" id="GO:0006508">
    <property type="term" value="P:proteolysis"/>
    <property type="evidence" value="ECO:0007669"/>
    <property type="project" value="InterPro"/>
</dbReference>
<dbReference type="PANTHER" id="PTHR22576">
    <property type="entry name" value="MUCOSA ASSOCIATED LYMPHOID TISSUE LYMPHOMA TRANSLOCATION PROTEIN 1/PARACASPASE"/>
    <property type="match status" value="1"/>
</dbReference>
<sequence length="480" mass="54627">MKTIAFVLGNNDYFEGAQLKCAVNDAAEMAAIFRRLGYDVFEKLNFKSEECSNILSSFEDGIKDYDASIFYFAGHGFELEGENYLIPIDCQIPPINKHEANRYCIRLTEVLGILKTNSGKVNIVIIDACRKTFDRGVASSFAQVQAPKGTLIAFSTSPNEGAKDGNGQDGHSVYTSALLQYIGRETLSVESLFKKVRKTVYNLTNGTQTPWEHTSLIGDFFFNTGQLAYSVEIPYDEVVVKDSLFDGGDVFGNLILELRSCDWNRQNPAMEQIRRIPASDLNKNQQFILGRNLYQANGYAWEVQRFFENLGNNLSKYNKDEENHVLNGILFEIYFDSKGDFRNELKRHNFDRVFSLRKNPIFAKSFGFIEEVLQPYKEQLYYIPTIHDEPIDIDISAEEKNNSTVFGEETIQIIHKVNVENKDITKAFSRSCTYGINELGVKSCLSNFLTAPQDLIQIHSNVLLQKIAFAKELFDEDLPW</sequence>
<dbReference type="AlphaFoldDB" id="A0A1T4N2Q5"/>